<dbReference type="Proteomes" id="UP000032680">
    <property type="component" value="Unassembled WGS sequence"/>
</dbReference>
<dbReference type="RefSeq" id="WP_052945239.1">
    <property type="nucleotide sequence ID" value="NZ_BANB01000459.1"/>
</dbReference>
<dbReference type="CDD" id="cd00586">
    <property type="entry name" value="4HBT"/>
    <property type="match status" value="1"/>
</dbReference>
<dbReference type="OrthoDB" id="9803287at2"/>
<sequence>MTEHEARVLPEWIDANGHMNLAYYVVVFDHATDVLFDAIGVGEAYRADGRATIFVAETHTLYEREVAVGDALRVGSRLFAADRKRLHFGHEMFHVAGGFRAATQELIALHVDMASRRTADFPPALAARLADAAGGGGPVPDWVGRQIAMPGGR</sequence>
<dbReference type="SUPFAM" id="SSF54637">
    <property type="entry name" value="Thioesterase/thiol ester dehydrase-isomerase"/>
    <property type="match status" value="1"/>
</dbReference>
<dbReference type="InterPro" id="IPR050563">
    <property type="entry name" value="4-hydroxybenzoyl-CoA_TE"/>
</dbReference>
<evidence type="ECO:0000313" key="2">
    <source>
        <dbReference type="Proteomes" id="UP000032680"/>
    </source>
</evidence>
<name>A0A0D6P7P8_9PROT</name>
<proteinExistence type="predicted"/>
<dbReference type="Pfam" id="PF13279">
    <property type="entry name" value="4HBT_2"/>
    <property type="match status" value="1"/>
</dbReference>
<organism evidence="1 2">
    <name type="scientific">Acidisphaera rubrifaciens HS-AP3</name>
    <dbReference type="NCBI Taxonomy" id="1231350"/>
    <lineage>
        <taxon>Bacteria</taxon>
        <taxon>Pseudomonadati</taxon>
        <taxon>Pseudomonadota</taxon>
        <taxon>Alphaproteobacteria</taxon>
        <taxon>Acetobacterales</taxon>
        <taxon>Acetobacteraceae</taxon>
        <taxon>Acidisphaera</taxon>
    </lineage>
</organism>
<dbReference type="PANTHER" id="PTHR31793">
    <property type="entry name" value="4-HYDROXYBENZOYL-COA THIOESTERASE FAMILY MEMBER"/>
    <property type="match status" value="1"/>
</dbReference>
<dbReference type="EMBL" id="BANB01000459">
    <property type="protein sequence ID" value="GAN77790.1"/>
    <property type="molecule type" value="Genomic_DNA"/>
</dbReference>
<dbReference type="Gene3D" id="3.10.129.10">
    <property type="entry name" value="Hotdog Thioesterase"/>
    <property type="match status" value="1"/>
</dbReference>
<evidence type="ECO:0000313" key="1">
    <source>
        <dbReference type="EMBL" id="GAN77790.1"/>
    </source>
</evidence>
<dbReference type="AlphaFoldDB" id="A0A0D6P7P8"/>
<keyword evidence="2" id="KW-1185">Reference proteome</keyword>
<dbReference type="InterPro" id="IPR029069">
    <property type="entry name" value="HotDog_dom_sf"/>
</dbReference>
<dbReference type="PANTHER" id="PTHR31793:SF2">
    <property type="entry name" value="BLR1345 PROTEIN"/>
    <property type="match status" value="1"/>
</dbReference>
<reference evidence="1 2" key="1">
    <citation type="submission" date="2012-11" db="EMBL/GenBank/DDBJ databases">
        <title>Whole genome sequence of Acidisphaera rubrifaciens HS-AP3.</title>
        <authorList>
            <person name="Azuma Y."/>
            <person name="Higashiura N."/>
            <person name="Hirakawa H."/>
            <person name="Matsushita K."/>
        </authorList>
    </citation>
    <scope>NUCLEOTIDE SEQUENCE [LARGE SCALE GENOMIC DNA]</scope>
    <source>
        <strain evidence="1 2">HS-AP3</strain>
    </source>
</reference>
<comment type="caution">
    <text evidence="1">The sequence shown here is derived from an EMBL/GenBank/DDBJ whole genome shotgun (WGS) entry which is preliminary data.</text>
</comment>
<dbReference type="GO" id="GO:0047617">
    <property type="term" value="F:fatty acyl-CoA hydrolase activity"/>
    <property type="evidence" value="ECO:0007669"/>
    <property type="project" value="TreeGrafter"/>
</dbReference>
<protein>
    <submittedName>
        <fullName evidence="1">3-hydroxyacyl-CoA dehydrogenase</fullName>
    </submittedName>
</protein>
<gene>
    <name evidence="1" type="ORF">Asru_0459_08</name>
</gene>
<accession>A0A0D6P7P8</accession>